<dbReference type="Proteomes" id="UP000544095">
    <property type="component" value="Unassembled WGS sequence"/>
</dbReference>
<comment type="caution">
    <text evidence="1">The sequence shown here is derived from an EMBL/GenBank/DDBJ whole genome shotgun (WGS) entry which is preliminary data.</text>
</comment>
<dbReference type="InterPro" id="IPR032675">
    <property type="entry name" value="LRR_dom_sf"/>
</dbReference>
<protein>
    <submittedName>
        <fullName evidence="1">F-box domain-containing protein</fullName>
    </submittedName>
</protein>
<evidence type="ECO:0000313" key="1">
    <source>
        <dbReference type="EMBL" id="KAF5582639.1"/>
    </source>
</evidence>
<name>A0A8H5NY39_9HYPO</name>
<evidence type="ECO:0000313" key="2">
    <source>
        <dbReference type="Proteomes" id="UP000544095"/>
    </source>
</evidence>
<accession>A0A8H5NY39</accession>
<gene>
    <name evidence="1" type="ORF">FPANT_8472</name>
</gene>
<keyword evidence="2" id="KW-1185">Reference proteome</keyword>
<proteinExistence type="predicted"/>
<dbReference type="SUPFAM" id="SSF52047">
    <property type="entry name" value="RNI-like"/>
    <property type="match status" value="1"/>
</dbReference>
<sequence length="513" mass="59344">MNNLESLVPGIPLDIILQHLDLASYTNLRLTSRRLATTTIHRRFFRCAKTDLSLTSLQSLADRVSHPQLGPLLRELTVVATLYDTQPAEATVQTRKKWSSFDTNRLSYRRMEDLRIRNVPCTDEEIEQAQQDLEWMQTKIQQDTDTDISQVTRLLSSILEDAVNLRGINLGACIIAGRTETCQPAEHHKWYRCASRKASWPSVWTAASQTFRIVTSSISRSKIQLEKLQIFPDTLLCSVQLRHVEDHLRTLGGGGLAEPWKNIQSFGLSFSTHEPIETPPDQRECLFRHAFAATNRFRLTQHVESDAEDFTGAATILRFMPNLESLDLHLHHLDHILLPEYTRAFTHVSQDIRLGSLRKLSLHGLSLRPDDLILFLTNHPTITKLSLNGILLIGGSWSSVFSCIETMPALESLHLRSLRTERHEATNLEPLERNFEADLQDMEKWVLCGNEYILYTRDLCREEIQRGLDFRPQPENRDIWVHDNMWPYWDRLDREFGAPWRTWEWNAFDEDMS</sequence>
<organism evidence="1 2">
    <name type="scientific">Fusarium pseudoanthophilum</name>
    <dbReference type="NCBI Taxonomy" id="48495"/>
    <lineage>
        <taxon>Eukaryota</taxon>
        <taxon>Fungi</taxon>
        <taxon>Dikarya</taxon>
        <taxon>Ascomycota</taxon>
        <taxon>Pezizomycotina</taxon>
        <taxon>Sordariomycetes</taxon>
        <taxon>Hypocreomycetidae</taxon>
        <taxon>Hypocreales</taxon>
        <taxon>Nectriaceae</taxon>
        <taxon>Fusarium</taxon>
        <taxon>Fusarium fujikuroi species complex</taxon>
    </lineage>
</organism>
<dbReference type="EMBL" id="JAAOAR010000429">
    <property type="protein sequence ID" value="KAF5582639.1"/>
    <property type="molecule type" value="Genomic_DNA"/>
</dbReference>
<reference evidence="1 2" key="1">
    <citation type="submission" date="2020-05" db="EMBL/GenBank/DDBJ databases">
        <title>Identification and distribution of gene clusters putatively required for synthesis of sphingolipid metabolism inhibitors in phylogenetically diverse species of the filamentous fungus Fusarium.</title>
        <authorList>
            <person name="Kim H.-S."/>
            <person name="Busman M."/>
            <person name="Brown D.W."/>
            <person name="Divon H."/>
            <person name="Uhlig S."/>
            <person name="Proctor R.H."/>
        </authorList>
    </citation>
    <scope>NUCLEOTIDE SEQUENCE [LARGE SCALE GENOMIC DNA]</scope>
    <source>
        <strain evidence="1 2">NRRL 25211</strain>
    </source>
</reference>
<dbReference type="Gene3D" id="3.80.10.10">
    <property type="entry name" value="Ribonuclease Inhibitor"/>
    <property type="match status" value="1"/>
</dbReference>
<dbReference type="AlphaFoldDB" id="A0A8H5NY39"/>